<feature type="region of interest" description="Disordered" evidence="2">
    <location>
        <begin position="251"/>
        <end position="272"/>
    </location>
</feature>
<dbReference type="AlphaFoldDB" id="A0A4D8Q5V7"/>
<dbReference type="InterPro" id="IPR011990">
    <property type="entry name" value="TPR-like_helical_dom_sf"/>
</dbReference>
<dbReference type="PANTHER" id="PTHR44998:SF1">
    <property type="entry name" value="UDP-N-ACETYLGLUCOSAMINE--PEPTIDE N-ACETYLGLUCOSAMINYLTRANSFERASE 110 KDA SUBUNIT"/>
    <property type="match status" value="1"/>
</dbReference>
<geneLocation type="plasmid" evidence="3">
    <name>p2</name>
</geneLocation>
<name>A0A4D8Q5V7_AZOBR</name>
<dbReference type="PROSITE" id="PS50005">
    <property type="entry name" value="TPR"/>
    <property type="match status" value="1"/>
</dbReference>
<dbReference type="Proteomes" id="UP000298596">
    <property type="component" value="Plasmid p2"/>
</dbReference>
<evidence type="ECO:0000313" key="3">
    <source>
        <dbReference type="EMBL" id="QCO05957.1"/>
    </source>
</evidence>
<feature type="repeat" description="TPR" evidence="1">
    <location>
        <begin position="168"/>
        <end position="201"/>
    </location>
</feature>
<proteinExistence type="predicted"/>
<evidence type="ECO:0000256" key="1">
    <source>
        <dbReference type="PROSITE-ProRule" id="PRU00339"/>
    </source>
</evidence>
<sequence>MVGLPFQEGAVQRFGAGKVAGPVQSHRVRQERIGRNWRTHGERPWFVGVVDVSIPGNPSCSTFSPKRDPWDCISRRGSASLSRDDSMGTQVQGAGVMQDFSVSFRQAVALHQQGRLPEADMAYRAVLQAVPDHADTLRLWGLVALQSGAAEAACARLSCAVAANPGSAEALHVLGGALRQAGDLEKALDSYRRATVLRPVFPECHFNHGNALVQAERSLEAAAAYRMAVVQQPLAANSRLNLAGVLNRIGDASGPRSRRGPRSLSNPIALPC</sequence>
<keyword evidence="1" id="KW-0802">TPR repeat</keyword>
<keyword evidence="3" id="KW-0614">Plasmid</keyword>
<dbReference type="PANTHER" id="PTHR44998">
    <property type="match status" value="1"/>
</dbReference>
<dbReference type="SUPFAM" id="SSF48452">
    <property type="entry name" value="TPR-like"/>
    <property type="match status" value="1"/>
</dbReference>
<accession>A0A4D8Q5V7</accession>
<dbReference type="EMBL" id="CP032332">
    <property type="protein sequence ID" value="QCO05957.1"/>
    <property type="molecule type" value="Genomic_DNA"/>
</dbReference>
<protein>
    <submittedName>
        <fullName evidence="3">Tetratricopeptide repeat protein</fullName>
    </submittedName>
</protein>
<dbReference type="Pfam" id="PF13414">
    <property type="entry name" value="TPR_11"/>
    <property type="match status" value="1"/>
</dbReference>
<dbReference type="SMART" id="SM00028">
    <property type="entry name" value="TPR"/>
    <property type="match status" value="3"/>
</dbReference>
<gene>
    <name evidence="3" type="ORF">D3867_26045</name>
</gene>
<dbReference type="InterPro" id="IPR019734">
    <property type="entry name" value="TPR_rpt"/>
</dbReference>
<evidence type="ECO:0000313" key="4">
    <source>
        <dbReference type="Proteomes" id="UP000298596"/>
    </source>
</evidence>
<organism evidence="3 4">
    <name type="scientific">Azospirillum brasilense</name>
    <dbReference type="NCBI Taxonomy" id="192"/>
    <lineage>
        <taxon>Bacteria</taxon>
        <taxon>Pseudomonadati</taxon>
        <taxon>Pseudomonadota</taxon>
        <taxon>Alphaproteobacteria</taxon>
        <taxon>Rhodospirillales</taxon>
        <taxon>Azospirillaceae</taxon>
        <taxon>Azospirillum</taxon>
    </lineage>
</organism>
<dbReference type="Gene3D" id="1.25.40.10">
    <property type="entry name" value="Tetratricopeptide repeat domain"/>
    <property type="match status" value="2"/>
</dbReference>
<reference evidence="3 4" key="1">
    <citation type="submission" date="2018-09" db="EMBL/GenBank/DDBJ databases">
        <title>Whole genome based analysis of evolution and adaptive divergence in Indian and Brazilian strains of Azospirillum brasilense.</title>
        <authorList>
            <person name="Singh C."/>
            <person name="Tripathi A.K."/>
        </authorList>
    </citation>
    <scope>NUCLEOTIDE SEQUENCE [LARGE SCALE GENOMIC DNA]</scope>
    <source>
        <strain evidence="3 4">MTCC4036</strain>
        <plasmid evidence="3 4">p2</plasmid>
    </source>
</reference>
<evidence type="ECO:0000256" key="2">
    <source>
        <dbReference type="SAM" id="MobiDB-lite"/>
    </source>
</evidence>